<sequence length="60" mass="6698">MNYFLKLKPRIRLQLGIVVTVLSAIAFYYIWNNDTGFLGGFIAGALLGIGFGLIVTYKKK</sequence>
<keyword evidence="1" id="KW-1133">Transmembrane helix</keyword>
<gene>
    <name evidence="2" type="ORF">DFQ08_102675</name>
</gene>
<keyword evidence="1" id="KW-0812">Transmembrane</keyword>
<protein>
    <submittedName>
        <fullName evidence="2">Uncharacterized protein</fullName>
    </submittedName>
</protein>
<reference evidence="2 3" key="1">
    <citation type="submission" date="2018-07" db="EMBL/GenBank/DDBJ databases">
        <title>Genomic Encyclopedia of Type Strains, Phase III (KMG-III): the genomes of soil and plant-associated and newly described type strains.</title>
        <authorList>
            <person name="Whitman W."/>
        </authorList>
    </citation>
    <scope>NUCLEOTIDE SEQUENCE [LARGE SCALE GENOMIC DNA]</scope>
    <source>
        <strain evidence="2 3">CECT 7958</strain>
    </source>
</reference>
<comment type="caution">
    <text evidence="2">The sequence shown here is derived from an EMBL/GenBank/DDBJ whole genome shotgun (WGS) entry which is preliminary data.</text>
</comment>
<name>A0A368ZGS8_9FLAO</name>
<keyword evidence="3" id="KW-1185">Reference proteome</keyword>
<feature type="transmembrane region" description="Helical" evidence="1">
    <location>
        <begin position="37"/>
        <end position="57"/>
    </location>
</feature>
<evidence type="ECO:0000256" key="1">
    <source>
        <dbReference type="SAM" id="Phobius"/>
    </source>
</evidence>
<dbReference type="EMBL" id="QPJO01000002">
    <property type="protein sequence ID" value="RCW92643.1"/>
    <property type="molecule type" value="Genomic_DNA"/>
</dbReference>
<proteinExistence type="predicted"/>
<evidence type="ECO:0000313" key="3">
    <source>
        <dbReference type="Proteomes" id="UP000253436"/>
    </source>
</evidence>
<keyword evidence="1" id="KW-0472">Membrane</keyword>
<organism evidence="2 3">
    <name type="scientific">Winogradskyella arenosi</name>
    <dbReference type="NCBI Taxonomy" id="533325"/>
    <lineage>
        <taxon>Bacteria</taxon>
        <taxon>Pseudomonadati</taxon>
        <taxon>Bacteroidota</taxon>
        <taxon>Flavobacteriia</taxon>
        <taxon>Flavobacteriales</taxon>
        <taxon>Flavobacteriaceae</taxon>
        <taxon>Winogradskyella</taxon>
    </lineage>
</organism>
<accession>A0A368ZGS8</accession>
<dbReference type="RefSeq" id="WP_114309482.1">
    <property type="nucleotide sequence ID" value="NZ_QPJO01000002.1"/>
</dbReference>
<feature type="transmembrane region" description="Helical" evidence="1">
    <location>
        <begin position="12"/>
        <end position="31"/>
    </location>
</feature>
<dbReference type="AlphaFoldDB" id="A0A368ZGS8"/>
<dbReference type="Proteomes" id="UP000253436">
    <property type="component" value="Unassembled WGS sequence"/>
</dbReference>
<evidence type="ECO:0000313" key="2">
    <source>
        <dbReference type="EMBL" id="RCW92643.1"/>
    </source>
</evidence>